<evidence type="ECO:0000313" key="6">
    <source>
        <dbReference type="EMBL" id="CAD5233466.1"/>
    </source>
</evidence>
<organism evidence="7 9">
    <name type="scientific">Bursaphelenchus xylophilus</name>
    <name type="common">Pinewood nematode worm</name>
    <name type="synonym">Aphelenchoides xylophilus</name>
    <dbReference type="NCBI Taxonomy" id="6326"/>
    <lineage>
        <taxon>Eukaryota</taxon>
        <taxon>Metazoa</taxon>
        <taxon>Ecdysozoa</taxon>
        <taxon>Nematoda</taxon>
        <taxon>Chromadorea</taxon>
        <taxon>Rhabditida</taxon>
        <taxon>Tylenchina</taxon>
        <taxon>Tylenchomorpha</taxon>
        <taxon>Aphelenchoidea</taxon>
        <taxon>Aphelenchoididae</taxon>
        <taxon>Bursaphelenchus</taxon>
    </lineage>
</organism>
<dbReference type="EMBL" id="CAJFCV020000006">
    <property type="protein sequence ID" value="CAG9128594.1"/>
    <property type="molecule type" value="Genomic_DNA"/>
</dbReference>
<feature type="domain" description="Xrn1 helical" evidence="5">
    <location>
        <begin position="384"/>
        <end position="555"/>
    </location>
</feature>
<dbReference type="eggNOG" id="KOG2044">
    <property type="taxonomic scope" value="Eukaryota"/>
</dbReference>
<dbReference type="PANTHER" id="PTHR12341">
    <property type="entry name" value="5'-&gt;3' EXORIBONUCLEASE"/>
    <property type="match status" value="1"/>
</dbReference>
<evidence type="ECO:0000256" key="3">
    <source>
        <dbReference type="ARBA" id="ARBA00022839"/>
    </source>
</evidence>
<reference evidence="9" key="1">
    <citation type="submission" date="2016-11" db="UniProtKB">
        <authorList>
            <consortium name="WormBaseParasite"/>
        </authorList>
    </citation>
    <scope>IDENTIFICATION</scope>
</reference>
<dbReference type="GO" id="GO:0005634">
    <property type="term" value="C:nucleus"/>
    <property type="evidence" value="ECO:0007669"/>
    <property type="project" value="TreeGrafter"/>
</dbReference>
<keyword evidence="3" id="KW-0269">Exonuclease</keyword>
<gene>
    <name evidence="6" type="ORF">BXYJ_LOCUS13557</name>
</gene>
<evidence type="ECO:0000259" key="4">
    <source>
        <dbReference type="Pfam" id="PF03159"/>
    </source>
</evidence>
<dbReference type="OrthoDB" id="10485145at2759"/>
<evidence type="ECO:0000313" key="8">
    <source>
        <dbReference type="Proteomes" id="UP000659654"/>
    </source>
</evidence>
<keyword evidence="1" id="KW-0540">Nuclease</keyword>
<evidence type="ECO:0000259" key="5">
    <source>
        <dbReference type="Pfam" id="PF17846"/>
    </source>
</evidence>
<dbReference type="InterPro" id="IPR041412">
    <property type="entry name" value="Xrn1_helical"/>
</dbReference>
<dbReference type="Pfam" id="PF03159">
    <property type="entry name" value="XRN_N"/>
    <property type="match status" value="1"/>
</dbReference>
<evidence type="ECO:0000313" key="7">
    <source>
        <dbReference type="Proteomes" id="UP000095284"/>
    </source>
</evidence>
<dbReference type="InterPro" id="IPR004859">
    <property type="entry name" value="Xrn1_N"/>
</dbReference>
<evidence type="ECO:0000256" key="1">
    <source>
        <dbReference type="ARBA" id="ARBA00022722"/>
    </source>
</evidence>
<keyword evidence="8" id="KW-1185">Reference proteome</keyword>
<dbReference type="Pfam" id="PF17846">
    <property type="entry name" value="XRN_M"/>
    <property type="match status" value="1"/>
</dbReference>
<evidence type="ECO:0000313" key="9">
    <source>
        <dbReference type="WBParaSite" id="BXY_0517400.1"/>
    </source>
</evidence>
<dbReference type="WBParaSite" id="BXY_0517400.1">
    <property type="protein sequence ID" value="BXY_0517400.1"/>
    <property type="gene ID" value="BXY_0517400"/>
</dbReference>
<dbReference type="GO" id="GO:0000956">
    <property type="term" value="P:nuclear-transcribed mRNA catabolic process"/>
    <property type="evidence" value="ECO:0007669"/>
    <property type="project" value="TreeGrafter"/>
</dbReference>
<dbReference type="Gene3D" id="3.40.50.12390">
    <property type="match status" value="2"/>
</dbReference>
<dbReference type="EMBL" id="CAJFDI010000006">
    <property type="protein sequence ID" value="CAD5233466.1"/>
    <property type="molecule type" value="Genomic_DNA"/>
</dbReference>
<evidence type="ECO:0000256" key="2">
    <source>
        <dbReference type="ARBA" id="ARBA00022801"/>
    </source>
</evidence>
<dbReference type="GO" id="GO:0004534">
    <property type="term" value="F:5'-3' RNA exonuclease activity"/>
    <property type="evidence" value="ECO:0007669"/>
    <property type="project" value="TreeGrafter"/>
</dbReference>
<accession>A0A1I7RWR1</accession>
<keyword evidence="2" id="KW-0378">Hydrolase</keyword>
<feature type="domain" description="Xrn1 N-terminal" evidence="4">
    <location>
        <begin position="1"/>
        <end position="203"/>
    </location>
</feature>
<dbReference type="SMR" id="A0A1I7RWR1"/>
<dbReference type="Proteomes" id="UP000095284">
    <property type="component" value="Unplaced"/>
</dbReference>
<dbReference type="Proteomes" id="UP000582659">
    <property type="component" value="Unassembled WGS sequence"/>
</dbReference>
<dbReference type="AlphaFoldDB" id="A0A1I7RWR1"/>
<dbReference type="GO" id="GO:0003723">
    <property type="term" value="F:RNA binding"/>
    <property type="evidence" value="ECO:0007669"/>
    <property type="project" value="TreeGrafter"/>
</dbReference>
<sequence length="615" mass="71270">MGLKGLYKSFVKNYNGLQTLVEVGSGPDGPEIDNLFLNMNVFMLNIIHAMDVSNAKPERKMLNVCLTELDRFVEKMRPKKLLYLSFSGILPQQDLVRRRPKRLVRGAEREDVINRIKKAREMLEEEGYTVPQRLVEVFDTNAVHFGTEFMEKITAAVYNHISLRLDKEWSSLMVLVSDHTVPGSASVKIMDYIRSQNYKDDVSSAAFLPENSSLIEILSLKLKKFYAIRRKVRTDPCDVCQSLDHTTVNCNAGLAKKNLGIKRAVHVDVYSIIDLAELKKRILIDHSVGLDNPKPVIPDYVFLASFYASEPSYPCPFYFAAKLHIEALFEFNLRLTKDGVPLPKNVKDYFGVMNSIQNFRYGFLKCQQMEEGPAEYYNRLYGRFDMEFRKKLTERFFETVYWTHEYMTKGSDVDWEYCNTDEHPPHLVDLAEFAPTTLPTFKKYPPRANIFEQLFASIPQRSYQLLPKQWHKLMTDLDPKIEHLFPQIDLKKTSSWGAQGVIIDDLKGLRKFLTENYHLLPESYIRRCRRGEVSIFVHESHPLCQFIERATKTHPKGPKQKYWYKASVKKHSLRGLVLPVTDSAIHGQMSLSLNQIDLSVKENMEKLKELTNLRI</sequence>
<proteinExistence type="predicted"/>
<dbReference type="Proteomes" id="UP000659654">
    <property type="component" value="Unassembled WGS sequence"/>
</dbReference>
<protein>
    <submittedName>
        <fullName evidence="6">(pine wood nematode) hypothetical protein</fullName>
    </submittedName>
</protein>
<dbReference type="InterPro" id="IPR027073">
    <property type="entry name" value="5_3_exoribonuclease"/>
</dbReference>
<reference evidence="6" key="2">
    <citation type="submission" date="2020-09" db="EMBL/GenBank/DDBJ databases">
        <authorList>
            <person name="Kikuchi T."/>
        </authorList>
    </citation>
    <scope>NUCLEOTIDE SEQUENCE</scope>
    <source>
        <strain evidence="6">Ka4C1</strain>
    </source>
</reference>
<name>A0A1I7RWR1_BURXY</name>